<sequence length="41" mass="5055">SLFHLLYPVLYDVIYDNIGILFKFTWFKLTPLPPQRRETWL</sequence>
<organism evidence="1">
    <name type="scientific">Lepeophtheirus salmonis</name>
    <name type="common">Salmon louse</name>
    <name type="synonym">Caligus salmonis</name>
    <dbReference type="NCBI Taxonomy" id="72036"/>
    <lineage>
        <taxon>Eukaryota</taxon>
        <taxon>Metazoa</taxon>
        <taxon>Ecdysozoa</taxon>
        <taxon>Arthropoda</taxon>
        <taxon>Crustacea</taxon>
        <taxon>Multicrustacea</taxon>
        <taxon>Hexanauplia</taxon>
        <taxon>Copepoda</taxon>
        <taxon>Siphonostomatoida</taxon>
        <taxon>Caligidae</taxon>
        <taxon>Lepeophtheirus</taxon>
    </lineage>
</organism>
<dbReference type="EMBL" id="HACA01023656">
    <property type="protein sequence ID" value="CDW41017.1"/>
    <property type="molecule type" value="Transcribed_RNA"/>
</dbReference>
<dbReference type="AlphaFoldDB" id="A0A0K2USZ9"/>
<protein>
    <submittedName>
        <fullName evidence="1">Uncharacterized protein</fullName>
    </submittedName>
</protein>
<evidence type="ECO:0000313" key="1">
    <source>
        <dbReference type="EMBL" id="CDW41017.1"/>
    </source>
</evidence>
<reference evidence="1" key="1">
    <citation type="submission" date="2014-05" db="EMBL/GenBank/DDBJ databases">
        <authorList>
            <person name="Chronopoulou M."/>
        </authorList>
    </citation>
    <scope>NUCLEOTIDE SEQUENCE</scope>
    <source>
        <tissue evidence="1">Whole organism</tissue>
    </source>
</reference>
<accession>A0A0K2USZ9</accession>
<feature type="non-terminal residue" evidence="1">
    <location>
        <position position="1"/>
    </location>
</feature>
<name>A0A0K2USZ9_LEPSM</name>
<proteinExistence type="predicted"/>